<dbReference type="InterPro" id="IPR000073">
    <property type="entry name" value="AB_hydrolase_1"/>
</dbReference>
<comment type="caution">
    <text evidence="3">The sequence shown here is derived from an EMBL/GenBank/DDBJ whole genome shotgun (WGS) entry which is preliminary data.</text>
</comment>
<dbReference type="InterPro" id="IPR029058">
    <property type="entry name" value="AB_hydrolase_fold"/>
</dbReference>
<dbReference type="Proteomes" id="UP001500037">
    <property type="component" value="Unassembled WGS sequence"/>
</dbReference>
<name>A0ABP4H660_9ACTN</name>
<dbReference type="PANTHER" id="PTHR43798:SF31">
    <property type="entry name" value="AB HYDROLASE SUPERFAMILY PROTEIN YCLE"/>
    <property type="match status" value="1"/>
</dbReference>
<reference evidence="4" key="1">
    <citation type="journal article" date="2019" name="Int. J. Syst. Evol. Microbiol.">
        <title>The Global Catalogue of Microorganisms (GCM) 10K type strain sequencing project: providing services to taxonomists for standard genome sequencing and annotation.</title>
        <authorList>
            <consortium name="The Broad Institute Genomics Platform"/>
            <consortium name="The Broad Institute Genome Sequencing Center for Infectious Disease"/>
            <person name="Wu L."/>
            <person name="Ma J."/>
        </authorList>
    </citation>
    <scope>NUCLEOTIDE SEQUENCE [LARGE SCALE GENOMIC DNA]</scope>
    <source>
        <strain evidence="4">JCM 13004</strain>
    </source>
</reference>
<evidence type="ECO:0000256" key="1">
    <source>
        <dbReference type="ARBA" id="ARBA00022801"/>
    </source>
</evidence>
<accession>A0ABP4H660</accession>
<keyword evidence="1" id="KW-0378">Hydrolase</keyword>
<dbReference type="Pfam" id="PF12697">
    <property type="entry name" value="Abhydrolase_6"/>
    <property type="match status" value="1"/>
</dbReference>
<dbReference type="Gene3D" id="3.40.50.1820">
    <property type="entry name" value="alpha/beta hydrolase"/>
    <property type="match status" value="1"/>
</dbReference>
<evidence type="ECO:0000313" key="4">
    <source>
        <dbReference type="Proteomes" id="UP001500037"/>
    </source>
</evidence>
<dbReference type="InterPro" id="IPR050266">
    <property type="entry name" value="AB_hydrolase_sf"/>
</dbReference>
<dbReference type="PANTHER" id="PTHR43798">
    <property type="entry name" value="MONOACYLGLYCEROL LIPASE"/>
    <property type="match status" value="1"/>
</dbReference>
<dbReference type="EMBL" id="BAAALF010000078">
    <property type="protein sequence ID" value="GAA1247054.1"/>
    <property type="molecule type" value="Genomic_DNA"/>
</dbReference>
<evidence type="ECO:0000259" key="2">
    <source>
        <dbReference type="Pfam" id="PF12697"/>
    </source>
</evidence>
<dbReference type="SUPFAM" id="SSF53474">
    <property type="entry name" value="alpha/beta-Hydrolases"/>
    <property type="match status" value="1"/>
</dbReference>
<sequence length="277" mass="29712">MTTDRPVHVTVWREGSGGPAAAAPVVLVHGTMSWGTDSFDAQRPLAARFELHLPDRRGYGASADTERSDYDVDAADVLELLDRLGGGAHLVGYSYGGVVAMLVAGLRPAAVRSLALIEPAAFRAADRDPVVAAALERIRAFSREVPRELGPREYLRASTEPYGLAMPEPTGRRLRAVRTAAGERPAWDAEVPLEPLVAGRYPKLVVNGDWRGAHPEYRALTGEAMMATGAYLARRIGARHLRVPGADHAPHRDGAEQVNRELAALWSPPAAGSPAAR</sequence>
<evidence type="ECO:0000313" key="3">
    <source>
        <dbReference type="EMBL" id="GAA1247054.1"/>
    </source>
</evidence>
<proteinExistence type="predicted"/>
<feature type="domain" description="AB hydrolase-1" evidence="2">
    <location>
        <begin position="25"/>
        <end position="260"/>
    </location>
</feature>
<organism evidence="3 4">
    <name type="scientific">Kitasatospora nipponensis</name>
    <dbReference type="NCBI Taxonomy" id="258049"/>
    <lineage>
        <taxon>Bacteria</taxon>
        <taxon>Bacillati</taxon>
        <taxon>Actinomycetota</taxon>
        <taxon>Actinomycetes</taxon>
        <taxon>Kitasatosporales</taxon>
        <taxon>Streptomycetaceae</taxon>
        <taxon>Kitasatospora</taxon>
    </lineage>
</organism>
<dbReference type="RefSeq" id="WP_344443435.1">
    <property type="nucleotide sequence ID" value="NZ_BAAALF010000078.1"/>
</dbReference>
<keyword evidence="4" id="KW-1185">Reference proteome</keyword>
<protein>
    <recommendedName>
        <fullName evidence="2">AB hydrolase-1 domain-containing protein</fullName>
    </recommendedName>
</protein>
<gene>
    <name evidence="3" type="ORF">GCM10009665_42540</name>
</gene>